<keyword evidence="12" id="KW-1185">Reference proteome</keyword>
<feature type="binding site" evidence="7">
    <location>
        <position position="151"/>
    </location>
    <ligand>
        <name>Zn(2+)</name>
        <dbReference type="ChEBI" id="CHEBI:29105"/>
    </ligand>
</feature>
<dbReference type="NCBIfam" id="TIGR00398">
    <property type="entry name" value="metG"/>
    <property type="match status" value="1"/>
</dbReference>
<dbReference type="Gene3D" id="1.10.730.10">
    <property type="entry name" value="Isoleucyl-tRNA Synthetase, Domain 1"/>
    <property type="match status" value="1"/>
</dbReference>
<dbReference type="InterPro" id="IPR015413">
    <property type="entry name" value="Methionyl/Leucyl_tRNA_Synth"/>
</dbReference>
<comment type="caution">
    <text evidence="7">Lacks conserved residue(s) required for the propagation of feature annotation.</text>
</comment>
<sequence>MSPEQNALEPIALTTPLFYVNDRPHIGSAYPTIAADAFARFHRLKGHPVMFVTGTDEHGQKIQRTAEKNNLSPQEHCDRTVAEFYTLWEKFNIRFDRFTRTTAPKHQAIVNEFFQRVYDAGDIYLNQQKGWYCVACEEFKEERELPASHHCPTHTNVVCEWRDEPNYFFRLSKYQDALDQFHEANPHFIQPESRRNEVLGFMKQGLQDFSISRVNLDWGFPIPTDPSHTIYVWFDALLGYVTALLDPDDEPTLTNALKKWYPFNLHIIGKDILRFHAIYWPAMLMSAGLELPKRVFGHGLLTKDGLKMGKTLGNTIDPYDLVDRFGSDPIRYYFLKEIEFGKDGDFAEDRFIAIVNADLANSLGNLLNRSLGMANKYCQQTIPAHDPSHIHEFSDLINAVIAQAQSLGSRVNLDYQNLNFRAACEKILELIWNCNKLIDETTPWKQFKAGKQQEVNEVLYTLLEAVRIAVYLLSPITPQLSISAYQQLGLSFDETDPPDWSHTNWGILRSGTSLTPPIPIFQRIEIN</sequence>
<keyword evidence="4 7" id="KW-0067">ATP-binding</keyword>
<evidence type="ECO:0000259" key="9">
    <source>
        <dbReference type="Pfam" id="PF08264"/>
    </source>
</evidence>
<comment type="subcellular location">
    <subcellularLocation>
        <location evidence="7">Cytoplasm</location>
    </subcellularLocation>
</comment>
<evidence type="ECO:0000256" key="8">
    <source>
        <dbReference type="RuleBase" id="RU363039"/>
    </source>
</evidence>
<protein>
    <recommendedName>
        <fullName evidence="7">Methionine--tRNA ligase</fullName>
        <ecNumber evidence="7">6.1.1.10</ecNumber>
    </recommendedName>
    <alternativeName>
        <fullName evidence="7">Methionyl-tRNA synthetase</fullName>
        <shortName evidence="7">MetRS</shortName>
    </alternativeName>
</protein>
<feature type="domain" description="Methionyl/Leucyl tRNA synthetase" evidence="10">
    <location>
        <begin position="160"/>
        <end position="370"/>
    </location>
</feature>
<dbReference type="InterPro" id="IPR033911">
    <property type="entry name" value="MetRS_core"/>
</dbReference>
<feature type="binding site" evidence="7">
    <location>
        <position position="133"/>
    </location>
    <ligand>
        <name>Zn(2+)</name>
        <dbReference type="ChEBI" id="CHEBI:29105"/>
    </ligand>
</feature>
<evidence type="ECO:0000256" key="5">
    <source>
        <dbReference type="ARBA" id="ARBA00022917"/>
    </source>
</evidence>
<evidence type="ECO:0000256" key="1">
    <source>
        <dbReference type="ARBA" id="ARBA00003314"/>
    </source>
</evidence>
<keyword evidence="5 7" id="KW-0648">Protein biosynthesis</keyword>
<evidence type="ECO:0000313" key="11">
    <source>
        <dbReference type="EMBL" id="MBD2186926.1"/>
    </source>
</evidence>
<keyword evidence="6 7" id="KW-0030">Aminoacyl-tRNA synthetase</keyword>
<dbReference type="PANTHER" id="PTHR43326">
    <property type="entry name" value="METHIONYL-TRNA SYNTHETASE"/>
    <property type="match status" value="1"/>
</dbReference>
<comment type="caution">
    <text evidence="11">The sequence shown here is derived from an EMBL/GenBank/DDBJ whole genome shotgun (WGS) entry which is preliminary data.</text>
</comment>
<dbReference type="EMBL" id="JACJQB010000002">
    <property type="protein sequence ID" value="MBD2186926.1"/>
    <property type="molecule type" value="Genomic_DNA"/>
</dbReference>
<feature type="domain" description="Methionyl/Valyl/Leucyl/Isoleucyl-tRNA synthetase anticodon-binding" evidence="9">
    <location>
        <begin position="401"/>
        <end position="488"/>
    </location>
</feature>
<keyword evidence="3 7" id="KW-0547">Nucleotide-binding</keyword>
<dbReference type="Gene3D" id="3.40.50.620">
    <property type="entry name" value="HUPs"/>
    <property type="match status" value="1"/>
</dbReference>
<dbReference type="NCBIfam" id="NF008900">
    <property type="entry name" value="PRK12267.1"/>
    <property type="match status" value="1"/>
</dbReference>
<evidence type="ECO:0000256" key="3">
    <source>
        <dbReference type="ARBA" id="ARBA00022741"/>
    </source>
</evidence>
<feature type="short sequence motif" description="'HIGH' region" evidence="7">
    <location>
        <begin position="18"/>
        <end position="28"/>
    </location>
</feature>
<feature type="domain" description="Methionyl/Leucyl tRNA synthetase" evidence="10">
    <location>
        <begin position="13"/>
        <end position="153"/>
    </location>
</feature>
<evidence type="ECO:0000256" key="7">
    <source>
        <dbReference type="HAMAP-Rule" id="MF_01228"/>
    </source>
</evidence>
<dbReference type="RefSeq" id="WP_190401813.1">
    <property type="nucleotide sequence ID" value="NZ_JACJQB010000002.1"/>
</dbReference>
<dbReference type="InterPro" id="IPR014729">
    <property type="entry name" value="Rossmann-like_a/b/a_fold"/>
</dbReference>
<evidence type="ECO:0000256" key="2">
    <source>
        <dbReference type="ARBA" id="ARBA00022598"/>
    </source>
</evidence>
<dbReference type="InterPro" id="IPR041872">
    <property type="entry name" value="Anticodon_Met"/>
</dbReference>
<keyword evidence="2 7" id="KW-0436">Ligase</keyword>
<organism evidence="11 12">
    <name type="scientific">Pseudanabaena mucicola FACHB-723</name>
    <dbReference type="NCBI Taxonomy" id="2692860"/>
    <lineage>
        <taxon>Bacteria</taxon>
        <taxon>Bacillati</taxon>
        <taxon>Cyanobacteriota</taxon>
        <taxon>Cyanophyceae</taxon>
        <taxon>Pseudanabaenales</taxon>
        <taxon>Pseudanabaenaceae</taxon>
        <taxon>Pseudanabaena</taxon>
    </lineage>
</organism>
<feature type="binding site" evidence="7">
    <location>
        <position position="136"/>
    </location>
    <ligand>
        <name>Zn(2+)</name>
        <dbReference type="ChEBI" id="CHEBI:29105"/>
    </ligand>
</feature>
<dbReference type="InterPro" id="IPR014758">
    <property type="entry name" value="Met-tRNA_synth"/>
</dbReference>
<dbReference type="Gene3D" id="2.170.220.10">
    <property type="match status" value="1"/>
</dbReference>
<proteinExistence type="inferred from homology"/>
<comment type="similarity">
    <text evidence="8">Belongs to the class-I aminoacyl-tRNA synthetase family.</text>
</comment>
<reference evidence="11 12" key="1">
    <citation type="journal article" date="2020" name="ISME J.">
        <title>Comparative genomics reveals insights into cyanobacterial evolution and habitat adaptation.</title>
        <authorList>
            <person name="Chen M.Y."/>
            <person name="Teng W.K."/>
            <person name="Zhao L."/>
            <person name="Hu C.X."/>
            <person name="Zhou Y.K."/>
            <person name="Han B.P."/>
            <person name="Song L.R."/>
            <person name="Shu W.S."/>
        </authorList>
    </citation>
    <scope>NUCLEOTIDE SEQUENCE [LARGE SCALE GENOMIC DNA]</scope>
    <source>
        <strain evidence="11 12">FACHB-723</strain>
    </source>
</reference>
<dbReference type="HAMAP" id="MF_01228">
    <property type="entry name" value="Met_tRNA_synth_type2"/>
    <property type="match status" value="1"/>
</dbReference>
<dbReference type="CDD" id="cd07957">
    <property type="entry name" value="Anticodon_Ia_Met"/>
    <property type="match status" value="1"/>
</dbReference>
<evidence type="ECO:0000256" key="6">
    <source>
        <dbReference type="ARBA" id="ARBA00023146"/>
    </source>
</evidence>
<dbReference type="InterPro" id="IPR009080">
    <property type="entry name" value="tRNAsynth_Ia_anticodon-bd"/>
</dbReference>
<evidence type="ECO:0000313" key="12">
    <source>
        <dbReference type="Proteomes" id="UP000642094"/>
    </source>
</evidence>
<feature type="short sequence motif" description="'KMSKS' region" evidence="7">
    <location>
        <begin position="307"/>
        <end position="311"/>
    </location>
</feature>
<name>A0ABR7ZSJ9_9CYAN</name>
<evidence type="ECO:0000259" key="10">
    <source>
        <dbReference type="Pfam" id="PF09334"/>
    </source>
</evidence>
<keyword evidence="7" id="KW-0963">Cytoplasm</keyword>
<dbReference type="InterPro" id="IPR013155">
    <property type="entry name" value="M/V/L/I-tRNA-synth_anticd-bd"/>
</dbReference>
<dbReference type="GO" id="GO:0004825">
    <property type="term" value="F:methionine-tRNA ligase activity"/>
    <property type="evidence" value="ECO:0007669"/>
    <property type="project" value="UniProtKB-EC"/>
</dbReference>
<gene>
    <name evidence="7" type="primary">metG</name>
    <name evidence="11" type="ORF">H6F41_02055</name>
</gene>
<dbReference type="Proteomes" id="UP000642094">
    <property type="component" value="Unassembled WGS sequence"/>
</dbReference>
<dbReference type="PANTHER" id="PTHR43326:SF1">
    <property type="entry name" value="METHIONINE--TRNA LIGASE, MITOCHONDRIAL"/>
    <property type="match status" value="1"/>
</dbReference>
<accession>A0ABR7ZSJ9</accession>
<dbReference type="Pfam" id="PF09334">
    <property type="entry name" value="tRNA-synt_1g"/>
    <property type="match status" value="2"/>
</dbReference>
<comment type="catalytic activity">
    <reaction evidence="7">
        <text>tRNA(Met) + L-methionine + ATP = L-methionyl-tRNA(Met) + AMP + diphosphate</text>
        <dbReference type="Rhea" id="RHEA:13481"/>
        <dbReference type="Rhea" id="RHEA-COMP:9667"/>
        <dbReference type="Rhea" id="RHEA-COMP:9698"/>
        <dbReference type="ChEBI" id="CHEBI:30616"/>
        <dbReference type="ChEBI" id="CHEBI:33019"/>
        <dbReference type="ChEBI" id="CHEBI:57844"/>
        <dbReference type="ChEBI" id="CHEBI:78442"/>
        <dbReference type="ChEBI" id="CHEBI:78530"/>
        <dbReference type="ChEBI" id="CHEBI:456215"/>
        <dbReference type="EC" id="6.1.1.10"/>
    </reaction>
</comment>
<dbReference type="SUPFAM" id="SSF47323">
    <property type="entry name" value="Anticodon-binding domain of a subclass of class I aminoacyl-tRNA synthetases"/>
    <property type="match status" value="1"/>
</dbReference>
<dbReference type="PRINTS" id="PR01041">
    <property type="entry name" value="TRNASYNTHMET"/>
</dbReference>
<dbReference type="Pfam" id="PF08264">
    <property type="entry name" value="Anticodon_1"/>
    <property type="match status" value="1"/>
</dbReference>
<feature type="binding site" evidence="7">
    <location>
        <position position="154"/>
    </location>
    <ligand>
        <name>Zn(2+)</name>
        <dbReference type="ChEBI" id="CHEBI:29105"/>
    </ligand>
</feature>
<evidence type="ECO:0000256" key="4">
    <source>
        <dbReference type="ARBA" id="ARBA00022840"/>
    </source>
</evidence>
<comment type="subunit">
    <text evidence="7">Monomer.</text>
</comment>
<dbReference type="EC" id="6.1.1.10" evidence="7"/>
<dbReference type="CDD" id="cd00814">
    <property type="entry name" value="MetRS_core"/>
    <property type="match status" value="1"/>
</dbReference>
<dbReference type="InterPro" id="IPR023457">
    <property type="entry name" value="Met-tRNA_synth_2"/>
</dbReference>
<comment type="function">
    <text evidence="1 7">Is required not only for elongation of protein synthesis but also for the initiation of all mRNA translation through initiator tRNA(fMet) aminoacylation.</text>
</comment>
<dbReference type="SUPFAM" id="SSF52374">
    <property type="entry name" value="Nucleotidylyl transferase"/>
    <property type="match status" value="1"/>
</dbReference>